<dbReference type="PROSITE" id="PS51318">
    <property type="entry name" value="TAT"/>
    <property type="match status" value="1"/>
</dbReference>
<dbReference type="PANTHER" id="PTHR43762">
    <property type="entry name" value="L-GULONOLACTONE OXIDASE"/>
    <property type="match status" value="1"/>
</dbReference>
<feature type="domain" description="FAD-binding PCMH-type" evidence="4">
    <location>
        <begin position="47"/>
        <end position="211"/>
    </location>
</feature>
<dbReference type="InterPro" id="IPR007173">
    <property type="entry name" value="ALO_C"/>
</dbReference>
<dbReference type="InterPro" id="IPR019546">
    <property type="entry name" value="TAT_signal_bac_arc"/>
</dbReference>
<keyword evidence="1" id="KW-0732">Signal</keyword>
<sequence length="455" mass="50034">MAFNLSLDRRGFLKALAATAGAGALPGLARASEQAAGGQWQNWSGNQSARPRDLAYPATEDALKQLLAATSGTVRAFGGSHSFSGVVPTDDTLVSLEAMAGLRGRDGDVLHFGAGTRIAQAGAQAWGEGQSLINEPDINLQSLAGAIATSTHGTGLGLPSLSAQVDGLTLLDMAGRRHRLTAKDGELFDAARCSVGALGLVTEVSLRTEPAYRLEEHTWTLPLDEAMDFVEREKDSFRNIEFFAFPLGGTAIVKTMTPTDREDDNLAQDDSNDLLEMVSELAMRAGWLTSTLQKLVTFFVEENRRWGPAHKIYANRRTVRFNEMEYTVPAERGVDCLRQVCETIRERDINVFFPIEFRYVAADDTLLSMFSGRPGASISVHQYYKQDYRPLFEATEPVLRDCQGRPHWGKLHGLGAAELRALYPGFDDFLAIRRELDPDGRLLNDHLKRLFLENG</sequence>
<evidence type="ECO:0000313" key="5">
    <source>
        <dbReference type="EMBL" id="MBF5058112.1"/>
    </source>
</evidence>
<name>A0ABS0AVE1_9GAMM</name>
<comment type="caution">
    <text evidence="5">The sequence shown here is derived from an EMBL/GenBank/DDBJ whole genome shotgun (WGS) entry which is preliminary data.</text>
</comment>
<dbReference type="PANTHER" id="PTHR43762:SF1">
    <property type="entry name" value="D-ARABINONO-1,4-LACTONE OXIDASE"/>
    <property type="match status" value="1"/>
</dbReference>
<dbReference type="NCBIfam" id="TIGR01409">
    <property type="entry name" value="TAT_signal_seq"/>
    <property type="match status" value="1"/>
</dbReference>
<dbReference type="EMBL" id="ARXX01000075">
    <property type="protein sequence ID" value="MBF5058112.1"/>
    <property type="molecule type" value="Genomic_DNA"/>
</dbReference>
<dbReference type="Proteomes" id="UP000662703">
    <property type="component" value="Unassembled WGS sequence"/>
</dbReference>
<dbReference type="Pfam" id="PF01565">
    <property type="entry name" value="FAD_binding_4"/>
    <property type="match status" value="1"/>
</dbReference>
<dbReference type="Gene3D" id="3.30.465.10">
    <property type="match status" value="1"/>
</dbReference>
<keyword evidence="6" id="KW-1185">Reference proteome</keyword>
<dbReference type="InterPro" id="IPR016167">
    <property type="entry name" value="FAD-bd_PCMH_sub1"/>
</dbReference>
<proteinExistence type="predicted"/>
<evidence type="ECO:0000259" key="4">
    <source>
        <dbReference type="PROSITE" id="PS51387"/>
    </source>
</evidence>
<dbReference type="InterPro" id="IPR016169">
    <property type="entry name" value="FAD-bd_PCMH_sub2"/>
</dbReference>
<dbReference type="PIRSF" id="PIRSF000136">
    <property type="entry name" value="LGO_GLO"/>
    <property type="match status" value="1"/>
</dbReference>
<keyword evidence="3" id="KW-0560">Oxidoreductase</keyword>
<dbReference type="InterPro" id="IPR036318">
    <property type="entry name" value="FAD-bd_PCMH-like_sf"/>
</dbReference>
<evidence type="ECO:0000256" key="3">
    <source>
        <dbReference type="ARBA" id="ARBA00023002"/>
    </source>
</evidence>
<organism evidence="5 6">
    <name type="scientific">Alloalcanivorax profundimaris</name>
    <dbReference type="NCBI Taxonomy" id="2735259"/>
    <lineage>
        <taxon>Bacteria</taxon>
        <taxon>Pseudomonadati</taxon>
        <taxon>Pseudomonadota</taxon>
        <taxon>Gammaproteobacteria</taxon>
        <taxon>Oceanospirillales</taxon>
        <taxon>Alcanivoracaceae</taxon>
        <taxon>Alloalcanivorax</taxon>
    </lineage>
</organism>
<accession>A0ABS0AVE1</accession>
<dbReference type="Gene3D" id="1.10.45.10">
    <property type="entry name" value="Vanillyl-alcohol Oxidase, Chain A, domain 4"/>
    <property type="match status" value="1"/>
</dbReference>
<evidence type="ECO:0000256" key="2">
    <source>
        <dbReference type="ARBA" id="ARBA00022827"/>
    </source>
</evidence>
<dbReference type="InterPro" id="IPR010031">
    <property type="entry name" value="FAD_lactone_oxidase-like"/>
</dbReference>
<dbReference type="SUPFAM" id="SSF56176">
    <property type="entry name" value="FAD-binding/transporter-associated domain-like"/>
    <property type="match status" value="1"/>
</dbReference>
<keyword evidence="2" id="KW-0274">FAD</keyword>
<dbReference type="NCBIfam" id="TIGR01679">
    <property type="entry name" value="bact_FAD_ox"/>
    <property type="match status" value="1"/>
</dbReference>
<dbReference type="Pfam" id="PF04030">
    <property type="entry name" value="ALO"/>
    <property type="match status" value="1"/>
</dbReference>
<dbReference type="InterPro" id="IPR016171">
    <property type="entry name" value="Vanillyl_alc_oxidase_C-sub2"/>
</dbReference>
<dbReference type="Gene3D" id="3.30.43.10">
    <property type="entry name" value="Uridine Diphospho-n-acetylenolpyruvylglucosamine Reductase, domain 2"/>
    <property type="match status" value="1"/>
</dbReference>
<reference evidence="5 6" key="1">
    <citation type="submission" date="2012-09" db="EMBL/GenBank/DDBJ databases">
        <title>Genome Sequence of alkane-degrading Bacterium Alcanivorax sp. 521-1.</title>
        <authorList>
            <person name="Lai Q."/>
            <person name="Shao Z."/>
        </authorList>
    </citation>
    <scope>NUCLEOTIDE SEQUENCE [LARGE SCALE GENOMIC DNA]</scope>
    <source>
        <strain evidence="5 6">521-1</strain>
    </source>
</reference>
<keyword evidence="2" id="KW-0285">Flavoprotein</keyword>
<dbReference type="InterPro" id="IPR006311">
    <property type="entry name" value="TAT_signal"/>
</dbReference>
<evidence type="ECO:0000256" key="1">
    <source>
        <dbReference type="ARBA" id="ARBA00022729"/>
    </source>
</evidence>
<dbReference type="RefSeq" id="WP_194866162.1">
    <property type="nucleotide sequence ID" value="NZ_ARXX01000075.1"/>
</dbReference>
<dbReference type="PROSITE" id="PS51387">
    <property type="entry name" value="FAD_PCMH"/>
    <property type="match status" value="1"/>
</dbReference>
<gene>
    <name evidence="5" type="ORF">Y5W_03406</name>
</gene>
<evidence type="ECO:0000313" key="6">
    <source>
        <dbReference type="Proteomes" id="UP000662703"/>
    </source>
</evidence>
<dbReference type="InterPro" id="IPR006094">
    <property type="entry name" value="Oxid_FAD_bind_N"/>
</dbReference>
<dbReference type="InterPro" id="IPR016166">
    <property type="entry name" value="FAD-bd_PCMH"/>
</dbReference>
<dbReference type="Gene3D" id="3.30.70.2520">
    <property type="match status" value="1"/>
</dbReference>
<protein>
    <submittedName>
        <fullName evidence="5">FAD-dependent oxidoreductase</fullName>
    </submittedName>
</protein>